<reference evidence="1" key="2">
    <citation type="journal article" date="2024" name="Plant">
        <title>Genomic evolution and insights into agronomic trait innovations of Sesamum species.</title>
        <authorList>
            <person name="Miao H."/>
            <person name="Wang L."/>
            <person name="Qu L."/>
            <person name="Liu H."/>
            <person name="Sun Y."/>
            <person name="Le M."/>
            <person name="Wang Q."/>
            <person name="Wei S."/>
            <person name="Zheng Y."/>
            <person name="Lin W."/>
            <person name="Duan Y."/>
            <person name="Cao H."/>
            <person name="Xiong S."/>
            <person name="Wang X."/>
            <person name="Wei L."/>
            <person name="Li C."/>
            <person name="Ma Q."/>
            <person name="Ju M."/>
            <person name="Zhao R."/>
            <person name="Li G."/>
            <person name="Mu C."/>
            <person name="Tian Q."/>
            <person name="Mei H."/>
            <person name="Zhang T."/>
            <person name="Gao T."/>
            <person name="Zhang H."/>
        </authorList>
    </citation>
    <scope>NUCLEOTIDE SEQUENCE</scope>
    <source>
        <strain evidence="1">G02</strain>
    </source>
</reference>
<protein>
    <submittedName>
        <fullName evidence="1">Uncharacterized protein</fullName>
    </submittedName>
</protein>
<evidence type="ECO:0000313" key="1">
    <source>
        <dbReference type="EMBL" id="KAL0379209.1"/>
    </source>
</evidence>
<dbReference type="AlphaFoldDB" id="A0AAW2RGM9"/>
<name>A0AAW2RGM9_SESRA</name>
<reference evidence="1" key="1">
    <citation type="submission" date="2020-06" db="EMBL/GenBank/DDBJ databases">
        <authorList>
            <person name="Li T."/>
            <person name="Hu X."/>
            <person name="Zhang T."/>
            <person name="Song X."/>
            <person name="Zhang H."/>
            <person name="Dai N."/>
            <person name="Sheng W."/>
            <person name="Hou X."/>
            <person name="Wei L."/>
        </authorList>
    </citation>
    <scope>NUCLEOTIDE SEQUENCE</scope>
    <source>
        <strain evidence="1">G02</strain>
        <tissue evidence="1">Leaf</tissue>
    </source>
</reference>
<comment type="caution">
    <text evidence="1">The sequence shown here is derived from an EMBL/GenBank/DDBJ whole genome shotgun (WGS) entry which is preliminary data.</text>
</comment>
<dbReference type="EMBL" id="JACGWJ010000013">
    <property type="protein sequence ID" value="KAL0379209.1"/>
    <property type="molecule type" value="Genomic_DNA"/>
</dbReference>
<accession>A0AAW2RGM9</accession>
<gene>
    <name evidence="1" type="ORF">Sradi_3226400</name>
</gene>
<sequence length="63" mass="7207">MAASTGDFLAHQVAYYSPGRHEGDDTYHADNEWDEELIKSEFWPIDADCILYVNLRGAGWLMN</sequence>
<organism evidence="1">
    <name type="scientific">Sesamum radiatum</name>
    <name type="common">Black benniseed</name>
    <dbReference type="NCBI Taxonomy" id="300843"/>
    <lineage>
        <taxon>Eukaryota</taxon>
        <taxon>Viridiplantae</taxon>
        <taxon>Streptophyta</taxon>
        <taxon>Embryophyta</taxon>
        <taxon>Tracheophyta</taxon>
        <taxon>Spermatophyta</taxon>
        <taxon>Magnoliopsida</taxon>
        <taxon>eudicotyledons</taxon>
        <taxon>Gunneridae</taxon>
        <taxon>Pentapetalae</taxon>
        <taxon>asterids</taxon>
        <taxon>lamiids</taxon>
        <taxon>Lamiales</taxon>
        <taxon>Pedaliaceae</taxon>
        <taxon>Sesamum</taxon>
    </lineage>
</organism>
<proteinExistence type="predicted"/>